<comment type="caution">
    <text evidence="1">The sequence shown here is derived from an EMBL/GenBank/DDBJ whole genome shotgun (WGS) entry which is preliminary data.</text>
</comment>
<name>A0ACC1I653_9FUNG</name>
<dbReference type="Proteomes" id="UP001150581">
    <property type="component" value="Unassembled WGS sequence"/>
</dbReference>
<evidence type="ECO:0000313" key="2">
    <source>
        <dbReference type="Proteomes" id="UP001150581"/>
    </source>
</evidence>
<accession>A0ACC1I653</accession>
<gene>
    <name evidence="1" type="ORF">LPJ66_008404</name>
</gene>
<proteinExistence type="predicted"/>
<keyword evidence="2" id="KW-1185">Reference proteome</keyword>
<reference evidence="1" key="1">
    <citation type="submission" date="2022-07" db="EMBL/GenBank/DDBJ databases">
        <title>Phylogenomic reconstructions and comparative analyses of Kickxellomycotina fungi.</title>
        <authorList>
            <person name="Reynolds N.K."/>
            <person name="Stajich J.E."/>
            <person name="Barry K."/>
            <person name="Grigoriev I.V."/>
            <person name="Crous P."/>
            <person name="Smith M.E."/>
        </authorList>
    </citation>
    <scope>NUCLEOTIDE SEQUENCE</scope>
    <source>
        <strain evidence="1">Benny 63K</strain>
    </source>
</reference>
<dbReference type="EMBL" id="JANBPG010001682">
    <property type="protein sequence ID" value="KAJ1888760.1"/>
    <property type="molecule type" value="Genomic_DNA"/>
</dbReference>
<organism evidence="1 2">
    <name type="scientific">Kickxella alabastrina</name>
    <dbReference type="NCBI Taxonomy" id="61397"/>
    <lineage>
        <taxon>Eukaryota</taxon>
        <taxon>Fungi</taxon>
        <taxon>Fungi incertae sedis</taxon>
        <taxon>Zoopagomycota</taxon>
        <taxon>Kickxellomycotina</taxon>
        <taxon>Kickxellomycetes</taxon>
        <taxon>Kickxellales</taxon>
        <taxon>Kickxellaceae</taxon>
        <taxon>Kickxella</taxon>
    </lineage>
</organism>
<protein>
    <submittedName>
        <fullName evidence="1">Uncharacterized protein</fullName>
    </submittedName>
</protein>
<evidence type="ECO:0000313" key="1">
    <source>
        <dbReference type="EMBL" id="KAJ1888760.1"/>
    </source>
</evidence>
<sequence>MIAFCALTKAAFLQRGFSTLGARLLPYPYPINFVPESSKVSIAVTFAASPDLTTGTRKIVGWVQHQPTTDSPTMDGEYITPQEFAENAEFWPQVDRILEKHAHEDPELQAQAAAMKSGWLNIMDGRNPPPPSRTGAAEDIFGSIMVEDRIMKPGSFQANWAHRPVTIYGLFQLPEYLHNKLVESLSKKDDE</sequence>